<organism evidence="2 3">
    <name type="scientific">Cordyceps fumosorosea (strain ARSEF 2679)</name>
    <name type="common">Isaria fumosorosea</name>
    <dbReference type="NCBI Taxonomy" id="1081104"/>
    <lineage>
        <taxon>Eukaryota</taxon>
        <taxon>Fungi</taxon>
        <taxon>Dikarya</taxon>
        <taxon>Ascomycota</taxon>
        <taxon>Pezizomycotina</taxon>
        <taxon>Sordariomycetes</taxon>
        <taxon>Hypocreomycetidae</taxon>
        <taxon>Hypocreales</taxon>
        <taxon>Cordycipitaceae</taxon>
        <taxon>Cordyceps</taxon>
    </lineage>
</organism>
<name>A0A167S885_CORFA</name>
<feature type="compositionally biased region" description="Basic and acidic residues" evidence="1">
    <location>
        <begin position="321"/>
        <end position="331"/>
    </location>
</feature>
<accession>A0A167S885</accession>
<feature type="region of interest" description="Disordered" evidence="1">
    <location>
        <begin position="172"/>
        <end position="199"/>
    </location>
</feature>
<proteinExistence type="predicted"/>
<dbReference type="RefSeq" id="XP_018702874.1">
    <property type="nucleotide sequence ID" value="XM_018849897.1"/>
</dbReference>
<feature type="region of interest" description="Disordered" evidence="1">
    <location>
        <begin position="285"/>
        <end position="331"/>
    </location>
</feature>
<dbReference type="STRING" id="1081104.A0A167S885"/>
<evidence type="ECO:0000313" key="3">
    <source>
        <dbReference type="Proteomes" id="UP000076744"/>
    </source>
</evidence>
<dbReference type="AlphaFoldDB" id="A0A167S885"/>
<reference evidence="2 3" key="1">
    <citation type="journal article" date="2016" name="Genome Biol. Evol.">
        <title>Divergent and convergent evolution of fungal pathogenicity.</title>
        <authorList>
            <person name="Shang Y."/>
            <person name="Xiao G."/>
            <person name="Zheng P."/>
            <person name="Cen K."/>
            <person name="Zhan S."/>
            <person name="Wang C."/>
        </authorList>
    </citation>
    <scope>NUCLEOTIDE SEQUENCE [LARGE SCALE GENOMIC DNA]</scope>
    <source>
        <strain evidence="2 3">ARSEF 2679</strain>
    </source>
</reference>
<evidence type="ECO:0000256" key="1">
    <source>
        <dbReference type="SAM" id="MobiDB-lite"/>
    </source>
</evidence>
<sequence>MSDSRTTDSITNPEDLALTVRQVALSPSYSPATLTHLRQPVPADLPADLAADDGAGAGAGGVFTFQDAFEDLLAVAQGRPLPDIRSRYHHSRMLRQMYPRGEPTWLWLRRLQSQGLLAAGAGRRRSHILRASQAGWDELQRGLEDGAEEFWRGVRDDPRHREAVAEAGRVFRELRDQLDGDSSASDEKNKKGKSSEPEHFDDLYSAIRSAYADGQGAWDAFKRSMNEDLPRRLDEFERRVEEKFNDATPPPPSSSEITPRKNEKETTSEWVDAFGYKHTTVKRKTFDDDGKEIGSSTSITIRPAEKTNDDADAVDNSDGSSTDKKNRGWFW</sequence>
<feature type="compositionally biased region" description="Basic and acidic residues" evidence="1">
    <location>
        <begin position="185"/>
        <end position="199"/>
    </location>
</feature>
<dbReference type="EMBL" id="AZHB01000016">
    <property type="protein sequence ID" value="OAA59358.1"/>
    <property type="molecule type" value="Genomic_DNA"/>
</dbReference>
<protein>
    <submittedName>
        <fullName evidence="2">Uncharacterized protein</fullName>
    </submittedName>
</protein>
<dbReference type="Proteomes" id="UP000076744">
    <property type="component" value="Unassembled WGS sequence"/>
</dbReference>
<keyword evidence="3" id="KW-1185">Reference proteome</keyword>
<dbReference type="GeneID" id="30022585"/>
<feature type="region of interest" description="Disordered" evidence="1">
    <location>
        <begin position="241"/>
        <end position="269"/>
    </location>
</feature>
<feature type="compositionally biased region" description="Basic and acidic residues" evidence="1">
    <location>
        <begin position="258"/>
        <end position="267"/>
    </location>
</feature>
<gene>
    <name evidence="2" type="ORF">ISF_06293</name>
</gene>
<evidence type="ECO:0000313" key="2">
    <source>
        <dbReference type="EMBL" id="OAA59358.1"/>
    </source>
</evidence>
<dbReference type="OrthoDB" id="4586300at2759"/>
<comment type="caution">
    <text evidence="2">The sequence shown here is derived from an EMBL/GenBank/DDBJ whole genome shotgun (WGS) entry which is preliminary data.</text>
</comment>